<keyword evidence="6" id="KW-0966">Cell projection</keyword>
<comment type="subcellular location">
    <subcellularLocation>
        <location evidence="1">Cell projection</location>
        <location evidence="1">Cilium</location>
    </subcellularLocation>
</comment>
<dbReference type="SMART" id="SM00028">
    <property type="entry name" value="TPR"/>
    <property type="match status" value="4"/>
</dbReference>
<evidence type="ECO:0000313" key="8">
    <source>
        <dbReference type="RefSeq" id="XP_020722311.2"/>
    </source>
</evidence>
<dbReference type="FunFam" id="1.25.40.10:FF:000372">
    <property type="entry name" value="Tetratricopeptide repeat domain 26"/>
    <property type="match status" value="1"/>
</dbReference>
<evidence type="ECO:0000256" key="6">
    <source>
        <dbReference type="ARBA" id="ARBA00023273"/>
    </source>
</evidence>
<dbReference type="Proteomes" id="UP000835206">
    <property type="component" value="Chromosome 14"/>
</dbReference>
<dbReference type="OrthoDB" id="95390at2759"/>
<keyword evidence="4" id="KW-0677">Repeat</keyword>
<proteinExistence type="inferred from homology"/>
<dbReference type="FunFam" id="1.25.40.10:FF:001373">
    <property type="entry name" value="Tetratricopeptide repeat domain 26"/>
    <property type="match status" value="1"/>
</dbReference>
<reference evidence="8" key="1">
    <citation type="submission" date="2025-08" db="UniProtKB">
        <authorList>
            <consortium name="RefSeq"/>
        </authorList>
    </citation>
    <scope>IDENTIFICATION</scope>
</reference>
<evidence type="ECO:0000256" key="5">
    <source>
        <dbReference type="ARBA" id="ARBA00022803"/>
    </source>
</evidence>
<keyword evidence="7" id="KW-1185">Reference proteome</keyword>
<dbReference type="AlphaFoldDB" id="A0A9B7CZN0"/>
<gene>
    <name evidence="8" type="primary">LOC100646439</name>
</gene>
<dbReference type="GO" id="GO:0030992">
    <property type="term" value="C:intraciliary transport particle B"/>
    <property type="evidence" value="ECO:0007669"/>
    <property type="project" value="TreeGrafter"/>
</dbReference>
<protein>
    <recommendedName>
        <fullName evidence="3">Intraflagellar transport protein 56</fullName>
    </recommendedName>
</protein>
<dbReference type="InterPro" id="IPR030511">
    <property type="entry name" value="TTC26"/>
</dbReference>
<sequence>QILSRAKPAASEGVRKSVSDKRTPKLEEFLEKRDYTGALTLLEFNNVSETTVNSELWMGYCAFHLGDYKRASKIYENLKSKDQAPADTSTNLACCYFYLGMYPESQQILEHAPHSKLKNRLLFHLAHKMGNEAKLMEYHHMLEDMIEDQLSLASIHYLRAHYQEAIDVYKKILLENRDYFALNVYVALCYYKLDYYDVAQEVLQVYLQKYPDSAIAINLKACNHFRLYNGNAAQNEMKQLIDKMSNSLSFSHDLIRHNTVVRNVRKYSNHFIHHNTIVFKGGEGALQVLPNLVDVIPEARLNLVIYYLRQDNVQEAFELIKDLEPAVPQEYILKGIVNAVMGQETNSRDNVKTAQQYFQLVGSSASECDTIPGRQCMASCFFLYRQFEEVLVYLNSIKTYFSNEDNFNFNYAQAQAAAGYFKEAEEAFLNIRNEKYKNDYIYISLLAHCYIMNKKPQLAWDLYLKMDTTTESFNLLQLIANDCYKVGEFWYAAKAFDMLERMDPSPENWEGKRGACCGTFQYIVAERQSKELLPEVVQLLKNTSNSQVEQIIRVMRKWAKDNRINC</sequence>
<dbReference type="PANTHER" id="PTHR14781">
    <property type="entry name" value="INTRAFLAGELLAR TRANSPORT PROTEIN 56"/>
    <property type="match status" value="1"/>
</dbReference>
<dbReference type="PANTHER" id="PTHR14781:SF0">
    <property type="entry name" value="INTRAFLAGELLAR TRANSPORT PROTEIN 56"/>
    <property type="match status" value="1"/>
</dbReference>
<dbReference type="GO" id="GO:0120170">
    <property type="term" value="F:intraciliary transport particle B binding"/>
    <property type="evidence" value="ECO:0007669"/>
    <property type="project" value="TreeGrafter"/>
</dbReference>
<dbReference type="KEGG" id="bter:100646439"/>
<dbReference type="GeneID" id="100646439"/>
<dbReference type="InterPro" id="IPR019734">
    <property type="entry name" value="TPR_rpt"/>
</dbReference>
<evidence type="ECO:0000256" key="1">
    <source>
        <dbReference type="ARBA" id="ARBA00004138"/>
    </source>
</evidence>
<dbReference type="Gene3D" id="1.25.40.10">
    <property type="entry name" value="Tetratricopeptide repeat domain"/>
    <property type="match status" value="3"/>
</dbReference>
<dbReference type="GO" id="GO:0036064">
    <property type="term" value="C:ciliary basal body"/>
    <property type="evidence" value="ECO:0007669"/>
    <property type="project" value="TreeGrafter"/>
</dbReference>
<organism evidence="7 8">
    <name type="scientific">Bombus terrestris</name>
    <name type="common">Buff-tailed bumblebee</name>
    <name type="synonym">Apis terrestris</name>
    <dbReference type="NCBI Taxonomy" id="30195"/>
    <lineage>
        <taxon>Eukaryota</taxon>
        <taxon>Metazoa</taxon>
        <taxon>Ecdysozoa</taxon>
        <taxon>Arthropoda</taxon>
        <taxon>Hexapoda</taxon>
        <taxon>Insecta</taxon>
        <taxon>Pterygota</taxon>
        <taxon>Neoptera</taxon>
        <taxon>Endopterygota</taxon>
        <taxon>Hymenoptera</taxon>
        <taxon>Apocrita</taxon>
        <taxon>Aculeata</taxon>
        <taxon>Apoidea</taxon>
        <taxon>Anthophila</taxon>
        <taxon>Apidae</taxon>
        <taxon>Bombus</taxon>
        <taxon>Bombus</taxon>
    </lineage>
</organism>
<comment type="similarity">
    <text evidence="2">Belongs to the IFT56 family.</text>
</comment>
<evidence type="ECO:0000256" key="2">
    <source>
        <dbReference type="ARBA" id="ARBA00007834"/>
    </source>
</evidence>
<dbReference type="CTD" id="41905"/>
<dbReference type="GO" id="GO:0097546">
    <property type="term" value="C:ciliary base"/>
    <property type="evidence" value="ECO:0007669"/>
    <property type="project" value="TreeGrafter"/>
</dbReference>
<keyword evidence="5" id="KW-0802">TPR repeat</keyword>
<dbReference type="Pfam" id="PF13174">
    <property type="entry name" value="TPR_6"/>
    <property type="match status" value="2"/>
</dbReference>
<evidence type="ECO:0000256" key="3">
    <source>
        <dbReference type="ARBA" id="ARBA00019387"/>
    </source>
</evidence>
<dbReference type="GO" id="GO:0035720">
    <property type="term" value="P:intraciliary anterograde transport"/>
    <property type="evidence" value="ECO:0007669"/>
    <property type="project" value="TreeGrafter"/>
</dbReference>
<dbReference type="SUPFAM" id="SSF48452">
    <property type="entry name" value="TPR-like"/>
    <property type="match status" value="2"/>
</dbReference>
<feature type="non-terminal residue" evidence="8">
    <location>
        <position position="1"/>
    </location>
</feature>
<dbReference type="InterPro" id="IPR011990">
    <property type="entry name" value="TPR-like_helical_dom_sf"/>
</dbReference>
<accession>A0A9B7CZN0</accession>
<dbReference type="GO" id="GO:0035735">
    <property type="term" value="P:intraciliary transport involved in cilium assembly"/>
    <property type="evidence" value="ECO:0007669"/>
    <property type="project" value="TreeGrafter"/>
</dbReference>
<evidence type="ECO:0000256" key="4">
    <source>
        <dbReference type="ARBA" id="ARBA00022737"/>
    </source>
</evidence>
<dbReference type="RefSeq" id="XP_020722311.2">
    <property type="nucleotide sequence ID" value="XM_020866652.2"/>
</dbReference>
<evidence type="ECO:0000313" key="7">
    <source>
        <dbReference type="Proteomes" id="UP000835206"/>
    </source>
</evidence>
<name>A0A9B7CZN0_BOMTE</name>